<dbReference type="PANTHER" id="PTHR43820:SF4">
    <property type="entry name" value="HIGH-AFFINITY BRANCHED-CHAIN AMINO ACID TRANSPORT ATP-BINDING PROTEIN LIVF"/>
    <property type="match status" value="1"/>
</dbReference>
<protein>
    <submittedName>
        <fullName evidence="5">ATP-binding cassette domain-containing protein</fullName>
    </submittedName>
</protein>
<evidence type="ECO:0000256" key="3">
    <source>
        <dbReference type="ARBA" id="ARBA00022970"/>
    </source>
</evidence>
<dbReference type="InterPro" id="IPR003439">
    <property type="entry name" value="ABC_transporter-like_ATP-bd"/>
</dbReference>
<name>A0A6G8QDJ1_9ACTN</name>
<proteinExistence type="inferred from homology"/>
<keyword evidence="3" id="KW-0029">Amino-acid transport</keyword>
<dbReference type="EMBL" id="CP045119">
    <property type="protein sequence ID" value="QIN84523.1"/>
    <property type="molecule type" value="Genomic_DNA"/>
</dbReference>
<dbReference type="SUPFAM" id="SSF52540">
    <property type="entry name" value="P-loop containing nucleoside triphosphate hydrolases"/>
    <property type="match status" value="1"/>
</dbReference>
<dbReference type="GO" id="GO:0016887">
    <property type="term" value="F:ATP hydrolysis activity"/>
    <property type="evidence" value="ECO:0007669"/>
    <property type="project" value="InterPro"/>
</dbReference>
<evidence type="ECO:0000313" key="6">
    <source>
        <dbReference type="Proteomes" id="UP000501452"/>
    </source>
</evidence>
<dbReference type="Gene3D" id="3.40.50.300">
    <property type="entry name" value="P-loop containing nucleotide triphosphate hydrolases"/>
    <property type="match status" value="1"/>
</dbReference>
<evidence type="ECO:0000256" key="1">
    <source>
        <dbReference type="ARBA" id="ARBA00005417"/>
    </source>
</evidence>
<dbReference type="InterPro" id="IPR052156">
    <property type="entry name" value="BCAA_Transport_ATP-bd_LivF"/>
</dbReference>
<sequence length="191" mass="21140">MGSFEPRPLCLESVRRRGIGSLTIEAGHENGAEASVTRAIVETIGLSKRFGRQVAVRLLDVRVESGSALELLGPNGVGKTTLLKLITGCCGPRIGGCGSSSRTGKECILAGKENLKENLKMHRWLLRLPTKRVEEVLYLVRLSGVDRRPKRLDPPRTVKCEGLWPCANRHRTLPTWRPKLQPATESRTARR</sequence>
<reference evidence="5 6" key="1">
    <citation type="submission" date="2019-10" db="EMBL/GenBank/DDBJ databases">
        <title>Rubrobacter sp nov SCSIO 52090 isolated from a deep-sea sediment in the South China Sea.</title>
        <authorList>
            <person name="Chen R.W."/>
        </authorList>
    </citation>
    <scope>NUCLEOTIDE SEQUENCE [LARGE SCALE GENOMIC DNA]</scope>
    <source>
        <strain evidence="5 6">SCSIO 52909</strain>
    </source>
</reference>
<dbReference type="GO" id="GO:0015807">
    <property type="term" value="P:L-amino acid transport"/>
    <property type="evidence" value="ECO:0007669"/>
    <property type="project" value="TreeGrafter"/>
</dbReference>
<accession>A0A6G8QDJ1</accession>
<gene>
    <name evidence="5" type="ORF">GBA63_19145</name>
</gene>
<dbReference type="PANTHER" id="PTHR43820">
    <property type="entry name" value="HIGH-AFFINITY BRANCHED-CHAIN AMINO ACID TRANSPORT ATP-BINDING PROTEIN LIVF"/>
    <property type="match status" value="1"/>
</dbReference>
<evidence type="ECO:0000313" key="5">
    <source>
        <dbReference type="EMBL" id="QIN84523.1"/>
    </source>
</evidence>
<evidence type="ECO:0000256" key="2">
    <source>
        <dbReference type="ARBA" id="ARBA00022448"/>
    </source>
</evidence>
<dbReference type="KEGG" id="rub:GBA63_19145"/>
<organism evidence="5 6">
    <name type="scientific">Rubrobacter tropicus</name>
    <dbReference type="NCBI Taxonomy" id="2653851"/>
    <lineage>
        <taxon>Bacteria</taxon>
        <taxon>Bacillati</taxon>
        <taxon>Actinomycetota</taxon>
        <taxon>Rubrobacteria</taxon>
        <taxon>Rubrobacterales</taxon>
        <taxon>Rubrobacteraceae</taxon>
        <taxon>Rubrobacter</taxon>
    </lineage>
</organism>
<dbReference type="InterPro" id="IPR027417">
    <property type="entry name" value="P-loop_NTPase"/>
</dbReference>
<evidence type="ECO:0000259" key="4">
    <source>
        <dbReference type="Pfam" id="PF00005"/>
    </source>
</evidence>
<dbReference type="GO" id="GO:0015658">
    <property type="term" value="F:branched-chain amino acid transmembrane transporter activity"/>
    <property type="evidence" value="ECO:0007669"/>
    <property type="project" value="TreeGrafter"/>
</dbReference>
<keyword evidence="2" id="KW-0813">Transport</keyword>
<keyword evidence="6" id="KW-1185">Reference proteome</keyword>
<feature type="domain" description="ABC transporter" evidence="4">
    <location>
        <begin position="59"/>
        <end position="95"/>
    </location>
</feature>
<dbReference type="Proteomes" id="UP000501452">
    <property type="component" value="Chromosome"/>
</dbReference>
<dbReference type="Pfam" id="PF00005">
    <property type="entry name" value="ABC_tran"/>
    <property type="match status" value="1"/>
</dbReference>
<keyword evidence="5" id="KW-0547">Nucleotide-binding</keyword>
<comment type="similarity">
    <text evidence="1">Belongs to the ABC transporter superfamily.</text>
</comment>
<dbReference type="GO" id="GO:0005524">
    <property type="term" value="F:ATP binding"/>
    <property type="evidence" value="ECO:0007669"/>
    <property type="project" value="UniProtKB-KW"/>
</dbReference>
<dbReference type="AlphaFoldDB" id="A0A6G8QDJ1"/>
<keyword evidence="5" id="KW-0067">ATP-binding</keyword>